<comment type="similarity">
    <text evidence="2 7">Belongs to the cytochrome P450 family.</text>
</comment>
<accession>A0A423VXA1</accession>
<evidence type="ECO:0000256" key="2">
    <source>
        <dbReference type="ARBA" id="ARBA00010617"/>
    </source>
</evidence>
<dbReference type="GO" id="GO:0016705">
    <property type="term" value="F:oxidoreductase activity, acting on paired donors, with incorporation or reduction of molecular oxygen"/>
    <property type="evidence" value="ECO:0007669"/>
    <property type="project" value="InterPro"/>
</dbReference>
<dbReference type="InterPro" id="IPR050121">
    <property type="entry name" value="Cytochrome_P450_monoxygenase"/>
</dbReference>
<evidence type="ECO:0000256" key="6">
    <source>
        <dbReference type="PIRSR" id="PIRSR602401-1"/>
    </source>
</evidence>
<dbReference type="GO" id="GO:0004497">
    <property type="term" value="F:monooxygenase activity"/>
    <property type="evidence" value="ECO:0007669"/>
    <property type="project" value="UniProtKB-KW"/>
</dbReference>
<keyword evidence="8" id="KW-0812">Transmembrane</keyword>
<reference evidence="9 10" key="1">
    <citation type="submission" date="2015-09" db="EMBL/GenBank/DDBJ databases">
        <title>Host preference determinants of Valsa canker pathogens revealed by comparative genomics.</title>
        <authorList>
            <person name="Yin Z."/>
            <person name="Huang L."/>
        </authorList>
    </citation>
    <scope>NUCLEOTIDE SEQUENCE [LARGE SCALE GENOMIC DNA]</scope>
    <source>
        <strain evidence="9 10">03-1</strain>
    </source>
</reference>
<dbReference type="OrthoDB" id="1470350at2759"/>
<keyword evidence="3 6" id="KW-0349">Heme</keyword>
<keyword evidence="8" id="KW-1133">Transmembrane helix</keyword>
<feature type="binding site" description="axial binding residue" evidence="6">
    <location>
        <position position="439"/>
    </location>
    <ligand>
        <name>heme</name>
        <dbReference type="ChEBI" id="CHEBI:30413"/>
    </ligand>
    <ligandPart>
        <name>Fe</name>
        <dbReference type="ChEBI" id="CHEBI:18248"/>
    </ligandPart>
</feature>
<dbReference type="Gene3D" id="1.10.630.10">
    <property type="entry name" value="Cytochrome P450"/>
    <property type="match status" value="1"/>
</dbReference>
<dbReference type="InterPro" id="IPR036396">
    <property type="entry name" value="Cyt_P450_sf"/>
</dbReference>
<dbReference type="PRINTS" id="PR00385">
    <property type="entry name" value="P450"/>
</dbReference>
<keyword evidence="7" id="KW-0560">Oxidoreductase</keyword>
<dbReference type="Pfam" id="PF00067">
    <property type="entry name" value="p450"/>
    <property type="match status" value="1"/>
</dbReference>
<dbReference type="GO" id="GO:0020037">
    <property type="term" value="F:heme binding"/>
    <property type="evidence" value="ECO:0007669"/>
    <property type="project" value="InterPro"/>
</dbReference>
<dbReference type="PANTHER" id="PTHR24305">
    <property type="entry name" value="CYTOCHROME P450"/>
    <property type="match status" value="1"/>
</dbReference>
<evidence type="ECO:0000256" key="5">
    <source>
        <dbReference type="ARBA" id="ARBA00023004"/>
    </source>
</evidence>
<evidence type="ECO:0000256" key="1">
    <source>
        <dbReference type="ARBA" id="ARBA00001971"/>
    </source>
</evidence>
<evidence type="ECO:0008006" key="11">
    <source>
        <dbReference type="Google" id="ProtNLM"/>
    </source>
</evidence>
<dbReference type="PROSITE" id="PS00086">
    <property type="entry name" value="CYTOCHROME_P450"/>
    <property type="match status" value="1"/>
</dbReference>
<comment type="caution">
    <text evidence="9">The sequence shown here is derived from an EMBL/GenBank/DDBJ whole genome shotgun (WGS) entry which is preliminary data.</text>
</comment>
<dbReference type="CDD" id="cd11058">
    <property type="entry name" value="CYP60B-like"/>
    <property type="match status" value="1"/>
</dbReference>
<evidence type="ECO:0000256" key="7">
    <source>
        <dbReference type="RuleBase" id="RU000461"/>
    </source>
</evidence>
<evidence type="ECO:0000256" key="3">
    <source>
        <dbReference type="ARBA" id="ARBA00022617"/>
    </source>
</evidence>
<dbReference type="SUPFAM" id="SSF48264">
    <property type="entry name" value="Cytochrome P450"/>
    <property type="match status" value="1"/>
</dbReference>
<evidence type="ECO:0000313" key="10">
    <source>
        <dbReference type="Proteomes" id="UP000283895"/>
    </source>
</evidence>
<dbReference type="GO" id="GO:0005506">
    <property type="term" value="F:iron ion binding"/>
    <property type="evidence" value="ECO:0007669"/>
    <property type="project" value="InterPro"/>
</dbReference>
<gene>
    <name evidence="9" type="ORF">VMCG_07618</name>
</gene>
<dbReference type="STRING" id="356882.A0A423VXA1"/>
<feature type="transmembrane region" description="Helical" evidence="8">
    <location>
        <begin position="12"/>
        <end position="30"/>
    </location>
</feature>
<dbReference type="Proteomes" id="UP000283895">
    <property type="component" value="Unassembled WGS sequence"/>
</dbReference>
<organism evidence="9 10">
    <name type="scientific">Cytospora schulzeri</name>
    <dbReference type="NCBI Taxonomy" id="448051"/>
    <lineage>
        <taxon>Eukaryota</taxon>
        <taxon>Fungi</taxon>
        <taxon>Dikarya</taxon>
        <taxon>Ascomycota</taxon>
        <taxon>Pezizomycotina</taxon>
        <taxon>Sordariomycetes</taxon>
        <taxon>Sordariomycetidae</taxon>
        <taxon>Diaporthales</taxon>
        <taxon>Cytosporaceae</taxon>
        <taxon>Cytospora</taxon>
    </lineage>
</organism>
<dbReference type="InterPro" id="IPR002401">
    <property type="entry name" value="Cyt_P450_E_grp-I"/>
</dbReference>
<evidence type="ECO:0000256" key="4">
    <source>
        <dbReference type="ARBA" id="ARBA00022723"/>
    </source>
</evidence>
<dbReference type="InterPro" id="IPR001128">
    <property type="entry name" value="Cyt_P450"/>
</dbReference>
<proteinExistence type="inferred from homology"/>
<keyword evidence="8" id="KW-0472">Membrane</keyword>
<dbReference type="AlphaFoldDB" id="A0A423VXA1"/>
<evidence type="ECO:0000256" key="8">
    <source>
        <dbReference type="SAM" id="Phobius"/>
    </source>
</evidence>
<keyword evidence="5 6" id="KW-0408">Iron</keyword>
<dbReference type="EMBL" id="LKEA01000035">
    <property type="protein sequence ID" value="ROV95668.1"/>
    <property type="molecule type" value="Genomic_DNA"/>
</dbReference>
<keyword evidence="10" id="KW-1185">Reference proteome</keyword>
<protein>
    <recommendedName>
        <fullName evidence="11">Cytochrome P450 monooxygenase</fullName>
    </recommendedName>
</protein>
<keyword evidence="7" id="KW-0503">Monooxygenase</keyword>
<dbReference type="PRINTS" id="PR00463">
    <property type="entry name" value="EP450I"/>
</dbReference>
<keyword evidence="4 6" id="KW-0479">Metal-binding</keyword>
<evidence type="ECO:0000313" key="9">
    <source>
        <dbReference type="EMBL" id="ROV95668.1"/>
    </source>
</evidence>
<dbReference type="InterPro" id="IPR017972">
    <property type="entry name" value="Cyt_P450_CS"/>
</dbReference>
<name>A0A423VXA1_9PEZI</name>
<sequence>MDFKGDAQRLDNPSSFPNIVLVFLFAYLLYRTVYDVCFHPLSKFPGPLWARLTRVPYWIASIKGEQIYFMRRLHAEYGPIVRYSPEELSYTDARAWKDICGTPHLLVTSTSDHARVRRLISPTFSDRYLKQHEPVFRKYVDLLMTRLSEAEGRPVEMTEMFNLATFDIMGDFAFGESLGLLEHNKSSSWLKVLFDSVRVLPFVQMIEYYPLLSKAFKLVEPRRLTEMKASHFRYSADRVDRRLERKPAWLEVDIADVCAVFQEKSDIWSFVLSAGPGDGLTRAEMHVNAAFLISAGSETTGKSTLLSGVLFLLLRDPTHFERLKEEVCEQAVAGTLTFERLSGLKYLNACIQEALRIYPPVPVGVPRVISPDNGGQIVCGQWVPSGTRVCVHQYATYQSPENFKDPELFAPQRWLDEDSTYKEDRRDALQPFSFGPRNCVGQNMAWHEMRLILGILISTFDIELCEESCEWMYQKVYTLWKKKPLMVRLKPRSS</sequence>
<comment type="cofactor">
    <cofactor evidence="1 6">
        <name>heme</name>
        <dbReference type="ChEBI" id="CHEBI:30413"/>
    </cofactor>
</comment>
<dbReference type="PANTHER" id="PTHR24305:SF210">
    <property type="entry name" value="CYTOCHROME P450 MONOOXYGENASE ASQL-RELATED"/>
    <property type="match status" value="1"/>
</dbReference>